<evidence type="ECO:0000313" key="10">
    <source>
        <dbReference type="EMBL" id="PWK59060.1"/>
    </source>
</evidence>
<dbReference type="InterPro" id="IPR036188">
    <property type="entry name" value="FAD/NAD-bd_sf"/>
</dbReference>
<organism evidence="10 11">
    <name type="scientific">Silicimonas algicola</name>
    <dbReference type="NCBI Taxonomy" id="1826607"/>
    <lineage>
        <taxon>Bacteria</taxon>
        <taxon>Pseudomonadati</taxon>
        <taxon>Pseudomonadota</taxon>
        <taxon>Alphaproteobacteria</taxon>
        <taxon>Rhodobacterales</taxon>
        <taxon>Paracoccaceae</taxon>
    </lineage>
</organism>
<evidence type="ECO:0000256" key="1">
    <source>
        <dbReference type="ARBA" id="ARBA00005272"/>
    </source>
</evidence>
<dbReference type="KEGG" id="salo:EF888_05835"/>
<dbReference type="InterPro" id="IPR023753">
    <property type="entry name" value="FAD/NAD-binding_dom"/>
</dbReference>
<keyword evidence="5" id="KW-0560">Oxidoreductase</keyword>
<keyword evidence="3" id="KW-0285">Flavoprotein</keyword>
<evidence type="ECO:0000256" key="8">
    <source>
        <dbReference type="SAM" id="Phobius"/>
    </source>
</evidence>
<dbReference type="EMBL" id="QGGV01000001">
    <property type="protein sequence ID" value="PWK59060.1"/>
    <property type="molecule type" value="Genomic_DNA"/>
</dbReference>
<dbReference type="PRINTS" id="PR00368">
    <property type="entry name" value="FADPNR"/>
</dbReference>
<evidence type="ECO:0000256" key="7">
    <source>
        <dbReference type="ARBA" id="ARBA00047599"/>
    </source>
</evidence>
<comment type="similarity">
    <text evidence="1">Belongs to the NADH dehydrogenase family.</text>
</comment>
<name>A0A316GI59_9RHOB</name>
<dbReference type="Proteomes" id="UP000245390">
    <property type="component" value="Unassembled WGS sequence"/>
</dbReference>
<protein>
    <recommendedName>
        <fullName evidence="2">NADH:ubiquinone reductase (non-electrogenic)</fullName>
        <ecNumber evidence="2">1.6.5.9</ecNumber>
    </recommendedName>
</protein>
<keyword evidence="4" id="KW-0274">FAD</keyword>
<keyword evidence="11" id="KW-1185">Reference proteome</keyword>
<evidence type="ECO:0000256" key="2">
    <source>
        <dbReference type="ARBA" id="ARBA00012637"/>
    </source>
</evidence>
<accession>A0A316GI59</accession>
<dbReference type="Pfam" id="PF07992">
    <property type="entry name" value="Pyr_redox_2"/>
    <property type="match status" value="1"/>
</dbReference>
<comment type="caution">
    <text evidence="10">The sequence shown here is derived from an EMBL/GenBank/DDBJ whole genome shotgun (WGS) entry which is preliminary data.</text>
</comment>
<dbReference type="GO" id="GO:0050136">
    <property type="term" value="F:NADH dehydrogenase (quinone) (non-electrogenic) activity"/>
    <property type="evidence" value="ECO:0007669"/>
    <property type="project" value="UniProtKB-EC"/>
</dbReference>
<dbReference type="SUPFAM" id="SSF51905">
    <property type="entry name" value="FAD/NAD(P)-binding domain"/>
    <property type="match status" value="2"/>
</dbReference>
<dbReference type="AlphaFoldDB" id="A0A316GI59"/>
<evidence type="ECO:0000259" key="9">
    <source>
        <dbReference type="Pfam" id="PF07992"/>
    </source>
</evidence>
<keyword evidence="8" id="KW-0472">Membrane</keyword>
<keyword evidence="8" id="KW-1133">Transmembrane helix</keyword>
<evidence type="ECO:0000256" key="3">
    <source>
        <dbReference type="ARBA" id="ARBA00022630"/>
    </source>
</evidence>
<dbReference type="PANTHER" id="PTHR43706">
    <property type="entry name" value="NADH DEHYDROGENASE"/>
    <property type="match status" value="1"/>
</dbReference>
<keyword evidence="6" id="KW-0520">NAD</keyword>
<evidence type="ECO:0000256" key="6">
    <source>
        <dbReference type="ARBA" id="ARBA00023027"/>
    </source>
</evidence>
<dbReference type="PRINTS" id="PR00411">
    <property type="entry name" value="PNDRDTASEI"/>
</dbReference>
<comment type="catalytic activity">
    <reaction evidence="7">
        <text>a quinone + NADH + H(+) = a quinol + NAD(+)</text>
        <dbReference type="Rhea" id="RHEA:46160"/>
        <dbReference type="ChEBI" id="CHEBI:15378"/>
        <dbReference type="ChEBI" id="CHEBI:24646"/>
        <dbReference type="ChEBI" id="CHEBI:57540"/>
        <dbReference type="ChEBI" id="CHEBI:57945"/>
        <dbReference type="ChEBI" id="CHEBI:132124"/>
        <dbReference type="EC" id="1.6.5.9"/>
    </reaction>
</comment>
<evidence type="ECO:0000313" key="11">
    <source>
        <dbReference type="Proteomes" id="UP000245390"/>
    </source>
</evidence>
<proteinExistence type="inferred from homology"/>
<dbReference type="Gene3D" id="3.50.50.100">
    <property type="match status" value="1"/>
</dbReference>
<dbReference type="OrthoDB" id="9781621at2"/>
<dbReference type="RefSeq" id="WP_109757887.1">
    <property type="nucleotide sequence ID" value="NZ_CP034588.1"/>
</dbReference>
<dbReference type="PANTHER" id="PTHR43706:SF47">
    <property type="entry name" value="EXTERNAL NADH-UBIQUINONE OXIDOREDUCTASE 1, MITOCHONDRIAL-RELATED"/>
    <property type="match status" value="1"/>
</dbReference>
<keyword evidence="8" id="KW-0812">Transmembrane</keyword>
<reference evidence="10 11" key="1">
    <citation type="submission" date="2018-05" db="EMBL/GenBank/DDBJ databases">
        <title>Genomic Encyclopedia of Type Strains, Phase IV (KMG-IV): sequencing the most valuable type-strain genomes for metagenomic binning, comparative biology and taxonomic classification.</title>
        <authorList>
            <person name="Goeker M."/>
        </authorList>
    </citation>
    <scope>NUCLEOTIDE SEQUENCE [LARGE SCALE GENOMIC DNA]</scope>
    <source>
        <strain evidence="10 11">DSM 103371</strain>
    </source>
</reference>
<sequence length="447" mass="48826">MSFEHQEETAASTATLRSEVVVIGAGFAGLEVARELGKAGIETTVVDRHNHHLFQPLLYQVATAALSATDVAEPIRKILRRYKPVKVLFGEVSEIDTDARVVRMTCGLVVRFRFLVLASGAGHGYFGHDEWAQWAPGLKTIEDARHIRSQLLLTFERAERTSDDAERQRLLSIAIIGGGPTGVELAGAIAELSRYTLARDFRSISPESTRISLLEAGPRLLSGFSEDMSAYAKARLERLGVHVRTGEAVQDVGPVSFRIAGQAEPVGLVIWAAGVAASPLARQLGDTDRSGRIPVDGTLAVPGRQDAFALGDVAVFTGEDGKVLPGLAQVAKQQGIHLGRALSDHIKTGAPLAPFRYRSRGNTAIVGRHAAVFERGRFKIKGWFAWLAWAVIHVYLLVGFQHRFLVSMQWLWRYLTYDRGARLIAGDYAEVDNPAAAPTPKQRQRKA</sequence>
<evidence type="ECO:0000256" key="4">
    <source>
        <dbReference type="ARBA" id="ARBA00022827"/>
    </source>
</evidence>
<dbReference type="EC" id="1.6.5.9" evidence="2"/>
<gene>
    <name evidence="10" type="ORF">C8D95_101882</name>
</gene>
<feature type="transmembrane region" description="Helical" evidence="8">
    <location>
        <begin position="383"/>
        <end position="400"/>
    </location>
</feature>
<dbReference type="InterPro" id="IPR045024">
    <property type="entry name" value="NDH-2"/>
</dbReference>
<evidence type="ECO:0000256" key="5">
    <source>
        <dbReference type="ARBA" id="ARBA00023002"/>
    </source>
</evidence>
<feature type="domain" description="FAD/NAD(P)-binding" evidence="9">
    <location>
        <begin position="19"/>
        <end position="335"/>
    </location>
</feature>